<evidence type="ECO:0000313" key="3">
    <source>
        <dbReference type="Proteomes" id="UP000094067"/>
    </source>
</evidence>
<name>A0A1E3ADV9_9FIRM</name>
<dbReference type="PATRIC" id="fig|1432052.4.peg.3127"/>
<organism evidence="2 3">
    <name type="scientific">Eisenbergiella tayi</name>
    <dbReference type="NCBI Taxonomy" id="1432052"/>
    <lineage>
        <taxon>Bacteria</taxon>
        <taxon>Bacillati</taxon>
        <taxon>Bacillota</taxon>
        <taxon>Clostridia</taxon>
        <taxon>Lachnospirales</taxon>
        <taxon>Lachnospiraceae</taxon>
        <taxon>Eisenbergiella</taxon>
    </lineage>
</organism>
<feature type="domain" description="MobA/VirD2-like nuclease" evidence="1">
    <location>
        <begin position="29"/>
        <end position="163"/>
    </location>
</feature>
<protein>
    <submittedName>
        <fullName evidence="2">Relaxase/mobilization nuclease domain protein</fullName>
    </submittedName>
</protein>
<sequence>MAISKIKPRHASEGRSIAAVLKDRLDYDKNPEKTKGGLLVSSYQCSADTAWQEFTVSKQIYEATTGRRRDPDEDVISYLLIQSFRPGEITPKEANRLGYQLALEFTGGQHQFIVATHIDKHHIHCHIEFNSTTLDCTHKFNNYWNTYKTIQQINDRLCQEHKLSVIKEPKEKGKHYAEWANEKRGSSWKAKLRRTIDRVLPTVSSYEEFLAAMRREGYEIQTTRNILSFRLSGEGQERFTRTRTLGTDYTEEALKSRIGLPQKRPRRRTAQLQNNGRINLLLDIQSHLQGRGPGYERWLKIHNLKEAARTLNYLTEHDITEYDVLTAQTASTASEFEKVSASIKQYEHRIEQVAALKTHIINYAKTHDTYMAYRKASPREKAAFRSAHEADLLLHEAAKRAFNDLGTKKLPTVKILQAEYADLLIKKKTAYEDFKRLRKESQELQTVKANVDALLRIEQVQDYEQEKEKNQEQGR</sequence>
<accession>A0A1E3ADV9</accession>
<dbReference type="AlphaFoldDB" id="A0A1E3ADV9"/>
<dbReference type="Pfam" id="PF03432">
    <property type="entry name" value="Relaxase"/>
    <property type="match status" value="1"/>
</dbReference>
<dbReference type="InterPro" id="IPR005094">
    <property type="entry name" value="Endonuclease_MobA/VirD2"/>
</dbReference>
<dbReference type="EMBL" id="MCGH01000002">
    <property type="protein sequence ID" value="ODM06915.1"/>
    <property type="molecule type" value="Genomic_DNA"/>
</dbReference>
<dbReference type="RefSeq" id="WP_069152689.1">
    <property type="nucleotide sequence ID" value="NZ_MCGH01000002.1"/>
</dbReference>
<reference evidence="2 3" key="1">
    <citation type="submission" date="2016-07" db="EMBL/GenBank/DDBJ databases">
        <title>Characterization of isolates of Eisenbergiella tayi derived from blood cultures, using whole genome sequencing.</title>
        <authorList>
            <person name="Burdz T."/>
            <person name="Wiebe D."/>
            <person name="Huynh C."/>
            <person name="Bernard K."/>
        </authorList>
    </citation>
    <scope>NUCLEOTIDE SEQUENCE [LARGE SCALE GENOMIC DNA]</scope>
    <source>
        <strain evidence="2 3">NML 110608</strain>
    </source>
</reference>
<proteinExistence type="predicted"/>
<gene>
    <name evidence="2" type="ORF">BEI61_02805</name>
</gene>
<evidence type="ECO:0000259" key="1">
    <source>
        <dbReference type="Pfam" id="PF03432"/>
    </source>
</evidence>
<dbReference type="Proteomes" id="UP000094067">
    <property type="component" value="Unassembled WGS sequence"/>
</dbReference>
<evidence type="ECO:0000313" key="2">
    <source>
        <dbReference type="EMBL" id="ODM06915.1"/>
    </source>
</evidence>
<comment type="caution">
    <text evidence="2">The sequence shown here is derived from an EMBL/GenBank/DDBJ whole genome shotgun (WGS) entry which is preliminary data.</text>
</comment>